<dbReference type="EMBL" id="JBJKFK010001488">
    <property type="protein sequence ID" value="KAL3312966.1"/>
    <property type="molecule type" value="Genomic_DNA"/>
</dbReference>
<dbReference type="Proteomes" id="UP001626550">
    <property type="component" value="Unassembled WGS sequence"/>
</dbReference>
<keyword evidence="3" id="KW-1185">Reference proteome</keyword>
<reference evidence="2 3" key="1">
    <citation type="submission" date="2024-11" db="EMBL/GenBank/DDBJ databases">
        <title>Adaptive evolution of stress response genes in parasites aligns with host niche diversity.</title>
        <authorList>
            <person name="Hahn C."/>
            <person name="Resl P."/>
        </authorList>
    </citation>
    <scope>NUCLEOTIDE SEQUENCE [LARGE SCALE GENOMIC DNA]</scope>
    <source>
        <strain evidence="2">EGGRZ-B1_66</strain>
        <tissue evidence="2">Body</tissue>
    </source>
</reference>
<feature type="compositionally biased region" description="Low complexity" evidence="1">
    <location>
        <begin position="30"/>
        <end position="69"/>
    </location>
</feature>
<sequence>MSNEIPESFARMHVNGPLQSPPNLADQLPHHQQQSPPHKPVQVQQSVTHQQQHSQPHQPVMQQQSPPHQSSRHEPPPSRPTPVPSPKTQQLQQPPVNTNFFNPTVFFPQPDQQQQQQQVNQMNDFDFFAQNPVCLHPAILTLFLAADSALEDHVKQFAAQQAAAPFSLVQSHRGTANERTSAATSRSAANYEECAGSARSYEAGGASYAADKRAQ</sequence>
<organism evidence="2 3">
    <name type="scientific">Cichlidogyrus casuarinus</name>
    <dbReference type="NCBI Taxonomy" id="1844966"/>
    <lineage>
        <taxon>Eukaryota</taxon>
        <taxon>Metazoa</taxon>
        <taxon>Spiralia</taxon>
        <taxon>Lophotrochozoa</taxon>
        <taxon>Platyhelminthes</taxon>
        <taxon>Monogenea</taxon>
        <taxon>Monopisthocotylea</taxon>
        <taxon>Dactylogyridea</taxon>
        <taxon>Ancyrocephalidae</taxon>
        <taxon>Cichlidogyrus</taxon>
    </lineage>
</organism>
<proteinExistence type="predicted"/>
<evidence type="ECO:0000256" key="1">
    <source>
        <dbReference type="SAM" id="MobiDB-lite"/>
    </source>
</evidence>
<evidence type="ECO:0000313" key="3">
    <source>
        <dbReference type="Proteomes" id="UP001626550"/>
    </source>
</evidence>
<evidence type="ECO:0000313" key="2">
    <source>
        <dbReference type="EMBL" id="KAL3312966.1"/>
    </source>
</evidence>
<dbReference type="AlphaFoldDB" id="A0ABD2Q470"/>
<name>A0ABD2Q470_9PLAT</name>
<protein>
    <submittedName>
        <fullName evidence="2">Uncharacterized protein</fullName>
    </submittedName>
</protein>
<comment type="caution">
    <text evidence="2">The sequence shown here is derived from an EMBL/GenBank/DDBJ whole genome shotgun (WGS) entry which is preliminary data.</text>
</comment>
<gene>
    <name evidence="2" type="ORF">Ciccas_008433</name>
</gene>
<feature type="compositionally biased region" description="Low complexity" evidence="1">
    <location>
        <begin position="92"/>
        <end position="117"/>
    </location>
</feature>
<accession>A0ABD2Q470</accession>
<feature type="region of interest" description="Disordered" evidence="1">
    <location>
        <begin position="1"/>
        <end position="117"/>
    </location>
</feature>